<protein>
    <recommendedName>
        <fullName evidence="4">Copia protein</fullName>
    </recommendedName>
</protein>
<proteinExistence type="predicted"/>
<reference evidence="2" key="2">
    <citation type="submission" date="2022-01" db="EMBL/GenBank/DDBJ databases">
        <authorList>
            <person name="Yamashiro T."/>
            <person name="Shiraishi A."/>
            <person name="Satake H."/>
            <person name="Nakayama K."/>
        </authorList>
    </citation>
    <scope>NUCLEOTIDE SEQUENCE</scope>
</reference>
<reference evidence="2" key="1">
    <citation type="journal article" date="2022" name="Int. J. Mol. Sci.">
        <title>Draft Genome of Tanacetum Coccineum: Genomic Comparison of Closely Related Tanacetum-Family Plants.</title>
        <authorList>
            <person name="Yamashiro T."/>
            <person name="Shiraishi A."/>
            <person name="Nakayama K."/>
            <person name="Satake H."/>
        </authorList>
    </citation>
    <scope>NUCLEOTIDE SEQUENCE</scope>
</reference>
<feature type="compositionally biased region" description="Basic and acidic residues" evidence="1">
    <location>
        <begin position="302"/>
        <end position="333"/>
    </location>
</feature>
<gene>
    <name evidence="2" type="ORF">Tco_1005129</name>
</gene>
<organism evidence="2 3">
    <name type="scientific">Tanacetum coccineum</name>
    <dbReference type="NCBI Taxonomy" id="301880"/>
    <lineage>
        <taxon>Eukaryota</taxon>
        <taxon>Viridiplantae</taxon>
        <taxon>Streptophyta</taxon>
        <taxon>Embryophyta</taxon>
        <taxon>Tracheophyta</taxon>
        <taxon>Spermatophyta</taxon>
        <taxon>Magnoliopsida</taxon>
        <taxon>eudicotyledons</taxon>
        <taxon>Gunneridae</taxon>
        <taxon>Pentapetalae</taxon>
        <taxon>asterids</taxon>
        <taxon>campanulids</taxon>
        <taxon>Asterales</taxon>
        <taxon>Asteraceae</taxon>
        <taxon>Asteroideae</taxon>
        <taxon>Anthemideae</taxon>
        <taxon>Anthemidinae</taxon>
        <taxon>Tanacetum</taxon>
    </lineage>
</organism>
<evidence type="ECO:0000313" key="3">
    <source>
        <dbReference type="Proteomes" id="UP001151760"/>
    </source>
</evidence>
<dbReference type="PANTHER" id="PTHR11439:SF495">
    <property type="entry name" value="REVERSE TRANSCRIPTASE, RNA-DEPENDENT DNA POLYMERASE-RELATED"/>
    <property type="match status" value="1"/>
</dbReference>
<keyword evidence="3" id="KW-1185">Reference proteome</keyword>
<dbReference type="Proteomes" id="UP001151760">
    <property type="component" value="Unassembled WGS sequence"/>
</dbReference>
<evidence type="ECO:0008006" key="4">
    <source>
        <dbReference type="Google" id="ProtNLM"/>
    </source>
</evidence>
<dbReference type="EMBL" id="BQNB010017301">
    <property type="protein sequence ID" value="GJT61596.1"/>
    <property type="molecule type" value="Genomic_DNA"/>
</dbReference>
<sequence length="489" mass="56162">MYAQLRNTSKRSKGSFVTSDADINMGLWYSKDYGFELIAYSDADHAGCHNDCKSTYGGLQFLGDKLFSWSFKKIDFTTMSTAEAEHISLSACCAQEHVEQGTTELYFVGTEYQLADLFTKVLPKERFEYLVHMIVETTNNPFIAPASIVYIQPFMKIVGYQGEVDKVSAFFTKCLAQPWQTMFKVFNRCLTSRTSRHDQTKINILQIFHAVVNRNVIVRGMLIPDEFLTHDIRATVEYKEFEKRHKTHTPTTIAGDVVQKKQKRKQNIDETSSPKPSLKICVKQFQSSTTPIPTPTDDDDDYGNRIEPRSHKEHPKIVNDDENEKEKKDGGIHKNVDNILHDIIPKIASNATNDIIENNLPKLLAGTIMKERDTFQETVPDLISKEFADHVPKTYTFHDSDHDDHQEDDAPPEGEKRAKRRRTSKRSQSARGSDVGEVIPEDEYLEIVKEFQDVVEHVPTIYDHERMEATLKDMMSNQFKDAEEYAYHL</sequence>
<accession>A0ABQ5FDU9</accession>
<dbReference type="PANTHER" id="PTHR11439">
    <property type="entry name" value="GAG-POL-RELATED RETROTRANSPOSON"/>
    <property type="match status" value="1"/>
</dbReference>
<evidence type="ECO:0000313" key="2">
    <source>
        <dbReference type="EMBL" id="GJT61596.1"/>
    </source>
</evidence>
<comment type="caution">
    <text evidence="2">The sequence shown here is derived from an EMBL/GenBank/DDBJ whole genome shotgun (WGS) entry which is preliminary data.</text>
</comment>
<feature type="region of interest" description="Disordered" evidence="1">
    <location>
        <begin position="394"/>
        <end position="437"/>
    </location>
</feature>
<feature type="region of interest" description="Disordered" evidence="1">
    <location>
        <begin position="247"/>
        <end position="333"/>
    </location>
</feature>
<name>A0ABQ5FDU9_9ASTR</name>
<dbReference type="CDD" id="cd09272">
    <property type="entry name" value="RNase_HI_RT_Ty1"/>
    <property type="match status" value="1"/>
</dbReference>
<feature type="compositionally biased region" description="Basic and acidic residues" evidence="1">
    <location>
        <begin position="394"/>
        <end position="405"/>
    </location>
</feature>
<evidence type="ECO:0000256" key="1">
    <source>
        <dbReference type="SAM" id="MobiDB-lite"/>
    </source>
</evidence>